<dbReference type="Proteomes" id="UP000018721">
    <property type="component" value="Unassembled WGS sequence"/>
</dbReference>
<feature type="region of interest" description="Disordered" evidence="1">
    <location>
        <begin position="1"/>
        <end position="41"/>
    </location>
</feature>
<dbReference type="EMBL" id="ANIZ01004178">
    <property type="protein sequence ID" value="ETI30328.1"/>
    <property type="molecule type" value="Genomic_DNA"/>
</dbReference>
<proteinExistence type="predicted"/>
<comment type="caution">
    <text evidence="2">The sequence shown here is derived from an EMBL/GenBank/DDBJ whole genome shotgun (WGS) entry which is preliminary data.</text>
</comment>
<accession>V9DVH3</accession>
<reference evidence="2 3" key="1">
    <citation type="submission" date="2013-11" db="EMBL/GenBank/DDBJ databases">
        <title>The Genome Sequence of Phytophthora parasitica P1569.</title>
        <authorList>
            <consortium name="The Broad Institute Genomics Platform"/>
            <person name="Russ C."/>
            <person name="Tyler B."/>
            <person name="Panabieres F."/>
            <person name="Shan W."/>
            <person name="Tripathy S."/>
            <person name="Grunwald N."/>
            <person name="Machado M."/>
            <person name="Johnson C.S."/>
            <person name="Arredondo F."/>
            <person name="Hong C."/>
            <person name="Coffey M."/>
            <person name="Young S.K."/>
            <person name="Zeng Q."/>
            <person name="Gargeya S."/>
            <person name="Fitzgerald M."/>
            <person name="Abouelleil A."/>
            <person name="Alvarado L."/>
            <person name="Chapman S.B."/>
            <person name="Gainer-Dewar J."/>
            <person name="Goldberg J."/>
            <person name="Griggs A."/>
            <person name="Gujja S."/>
            <person name="Hansen M."/>
            <person name="Howarth C."/>
            <person name="Imamovic A."/>
            <person name="Ireland A."/>
            <person name="Larimer J."/>
            <person name="McCowan C."/>
            <person name="Murphy C."/>
            <person name="Pearson M."/>
            <person name="Poon T.W."/>
            <person name="Priest M."/>
            <person name="Roberts A."/>
            <person name="Saif S."/>
            <person name="Shea T."/>
            <person name="Sykes S."/>
            <person name="Wortman J."/>
            <person name="Nusbaum C."/>
            <person name="Birren B."/>
        </authorList>
    </citation>
    <scope>NUCLEOTIDE SEQUENCE [LARGE SCALE GENOMIC DNA]</scope>
    <source>
        <strain evidence="2 3">P1569</strain>
    </source>
</reference>
<name>V9DVH3_PHYNI</name>
<sequence>MTRTVPADPLPTSSPFSPTINRSSRQPASEVSRQGSKKENFAASVLKKARLESEKNSYNLAQKIPPTSNVAERLFSVAQAT</sequence>
<feature type="compositionally biased region" description="Polar residues" evidence="1">
    <location>
        <begin position="11"/>
        <end position="34"/>
    </location>
</feature>
<gene>
    <name evidence="2" type="ORF">F443_22550</name>
</gene>
<protein>
    <submittedName>
        <fullName evidence="2">Uncharacterized protein</fullName>
    </submittedName>
</protein>
<dbReference type="HOGENOM" id="CLU_2579104_0_0_1"/>
<evidence type="ECO:0000313" key="2">
    <source>
        <dbReference type="EMBL" id="ETI30328.1"/>
    </source>
</evidence>
<dbReference type="AlphaFoldDB" id="V9DVH3"/>
<evidence type="ECO:0000313" key="3">
    <source>
        <dbReference type="Proteomes" id="UP000018721"/>
    </source>
</evidence>
<evidence type="ECO:0000256" key="1">
    <source>
        <dbReference type="SAM" id="MobiDB-lite"/>
    </source>
</evidence>
<organism evidence="2 3">
    <name type="scientific">Phytophthora nicotianae P1569</name>
    <dbReference type="NCBI Taxonomy" id="1317065"/>
    <lineage>
        <taxon>Eukaryota</taxon>
        <taxon>Sar</taxon>
        <taxon>Stramenopiles</taxon>
        <taxon>Oomycota</taxon>
        <taxon>Peronosporomycetes</taxon>
        <taxon>Peronosporales</taxon>
        <taxon>Peronosporaceae</taxon>
        <taxon>Phytophthora</taxon>
    </lineage>
</organism>
<keyword evidence="3" id="KW-1185">Reference proteome</keyword>